<evidence type="ECO:0000313" key="2">
    <source>
        <dbReference type="Proteomes" id="UP000636479"/>
    </source>
</evidence>
<keyword evidence="2" id="KW-1185">Reference proteome</keyword>
<proteinExistence type="predicted"/>
<dbReference type="Proteomes" id="UP000636479">
    <property type="component" value="Unassembled WGS sequence"/>
</dbReference>
<sequence length="519" mass="58652">MSAAQPLALLDPRLTRHTTPSESTPPIATLIRRDLTTPIARSSAKRSIHDHDAFRWRASQIVEYIYQKLDSPEFCKFKRDRTALALFVRICFSMKVPRLTKLQVTHYATANKNDKEDIEASIAFEPEGELAYVSVAGRFKNTFFICDIYSALGFVIAETDPIRLPDVCISEDRLFLAMFRFVAAYCRWIYVLCGRAKDDEDTHKWKTRAIQSEQPPIQDTVLPNTVCVMYRPEPQHQTAASTGSQPPYVMLSFIGPNNGGRNPLKHSARSIRFNHISQLVNDQDLGLDVYRTPRELAGVSNSHLGECAEPFPLLVHASEINTPNGQTASPTQVYGMSLDARAGQHLAHFILTKVLLEFLKDTCVDCRFILHVAHEFGGDSLEYRDLAQHRIDQPLPPAFCYLCHACSRNRPGLLEFACKGCRVYFYCSSACRAQDQEHIPHCVSSSLCANCLTLKPNKTDTWLSCEECNKVDEHVPTLYCGEVCRASDREKHRAYCEDTTDKGPIPEICQLFWDAHLDS</sequence>
<dbReference type="GeneID" id="59346971"/>
<name>A0A8H6W1I3_9AGAR</name>
<dbReference type="EMBL" id="JACAZF010000006">
    <property type="protein sequence ID" value="KAF7302099.1"/>
    <property type="molecule type" value="Genomic_DNA"/>
</dbReference>
<dbReference type="RefSeq" id="XP_037220099.1">
    <property type="nucleotide sequence ID" value="XM_037364455.1"/>
</dbReference>
<accession>A0A8H6W1I3</accession>
<dbReference type="AlphaFoldDB" id="A0A8H6W1I3"/>
<evidence type="ECO:0008006" key="3">
    <source>
        <dbReference type="Google" id="ProtNLM"/>
    </source>
</evidence>
<reference evidence="1" key="1">
    <citation type="submission" date="2020-05" db="EMBL/GenBank/DDBJ databases">
        <title>Mycena genomes resolve the evolution of fungal bioluminescence.</title>
        <authorList>
            <person name="Tsai I.J."/>
        </authorList>
    </citation>
    <scope>NUCLEOTIDE SEQUENCE</scope>
    <source>
        <strain evidence="1">171206Taipei</strain>
    </source>
</reference>
<comment type="caution">
    <text evidence="1">The sequence shown here is derived from an EMBL/GenBank/DDBJ whole genome shotgun (WGS) entry which is preliminary data.</text>
</comment>
<evidence type="ECO:0000313" key="1">
    <source>
        <dbReference type="EMBL" id="KAF7302099.1"/>
    </source>
</evidence>
<gene>
    <name evidence="1" type="ORF">MIND_00776700</name>
</gene>
<dbReference type="OrthoDB" id="3019073at2759"/>
<organism evidence="1 2">
    <name type="scientific">Mycena indigotica</name>
    <dbReference type="NCBI Taxonomy" id="2126181"/>
    <lineage>
        <taxon>Eukaryota</taxon>
        <taxon>Fungi</taxon>
        <taxon>Dikarya</taxon>
        <taxon>Basidiomycota</taxon>
        <taxon>Agaricomycotina</taxon>
        <taxon>Agaricomycetes</taxon>
        <taxon>Agaricomycetidae</taxon>
        <taxon>Agaricales</taxon>
        <taxon>Marasmiineae</taxon>
        <taxon>Mycenaceae</taxon>
        <taxon>Mycena</taxon>
    </lineage>
</organism>
<protein>
    <recommendedName>
        <fullName evidence="3">MYND-type domain-containing protein</fullName>
    </recommendedName>
</protein>